<accession>A0AAE0T7M6</accession>
<dbReference type="EMBL" id="JAEAOA010000085">
    <property type="protein sequence ID" value="KAK3604834.1"/>
    <property type="molecule type" value="Genomic_DNA"/>
</dbReference>
<comment type="caution">
    <text evidence="1">The sequence shown here is derived from an EMBL/GenBank/DDBJ whole genome shotgun (WGS) entry which is preliminary data.</text>
</comment>
<evidence type="ECO:0000313" key="1">
    <source>
        <dbReference type="EMBL" id="KAK3604834.1"/>
    </source>
</evidence>
<dbReference type="AlphaFoldDB" id="A0AAE0T7M6"/>
<reference evidence="1" key="3">
    <citation type="submission" date="2023-05" db="EMBL/GenBank/DDBJ databases">
        <authorList>
            <person name="Smith C.H."/>
        </authorList>
    </citation>
    <scope>NUCLEOTIDE SEQUENCE</scope>
    <source>
        <strain evidence="1">CHS0354</strain>
        <tissue evidence="1">Mantle</tissue>
    </source>
</reference>
<gene>
    <name evidence="1" type="ORF">CHS0354_000496</name>
</gene>
<protein>
    <recommendedName>
        <fullName evidence="3">GxxExxY protein</fullName>
    </recommendedName>
</protein>
<reference evidence="1" key="2">
    <citation type="journal article" date="2021" name="Genome Biol. Evol.">
        <title>Developing a high-quality reference genome for a parasitic bivalve with doubly uniparental inheritance (Bivalvia: Unionida).</title>
        <authorList>
            <person name="Smith C.H."/>
        </authorList>
    </citation>
    <scope>NUCLEOTIDE SEQUENCE</scope>
    <source>
        <strain evidence="1">CHS0354</strain>
        <tissue evidence="1">Mantle</tissue>
    </source>
</reference>
<dbReference type="Proteomes" id="UP001195483">
    <property type="component" value="Unassembled WGS sequence"/>
</dbReference>
<evidence type="ECO:0000313" key="2">
    <source>
        <dbReference type="Proteomes" id="UP001195483"/>
    </source>
</evidence>
<organism evidence="1 2">
    <name type="scientific">Potamilus streckersoni</name>
    <dbReference type="NCBI Taxonomy" id="2493646"/>
    <lineage>
        <taxon>Eukaryota</taxon>
        <taxon>Metazoa</taxon>
        <taxon>Spiralia</taxon>
        <taxon>Lophotrochozoa</taxon>
        <taxon>Mollusca</taxon>
        <taxon>Bivalvia</taxon>
        <taxon>Autobranchia</taxon>
        <taxon>Heteroconchia</taxon>
        <taxon>Palaeoheterodonta</taxon>
        <taxon>Unionida</taxon>
        <taxon>Unionoidea</taxon>
        <taxon>Unionidae</taxon>
        <taxon>Ambleminae</taxon>
        <taxon>Lampsilini</taxon>
        <taxon>Potamilus</taxon>
    </lineage>
</organism>
<name>A0AAE0T7M6_9BIVA</name>
<reference evidence="1" key="1">
    <citation type="journal article" date="2021" name="Genome Biol. Evol.">
        <title>A High-Quality Reference Genome for a Parasitic Bivalve with Doubly Uniparental Inheritance (Bivalvia: Unionida).</title>
        <authorList>
            <person name="Smith C.H."/>
        </authorList>
    </citation>
    <scope>NUCLEOTIDE SEQUENCE</scope>
    <source>
        <strain evidence="1">CHS0354</strain>
    </source>
</reference>
<proteinExistence type="predicted"/>
<evidence type="ECO:0008006" key="3">
    <source>
        <dbReference type="Google" id="ProtNLM"/>
    </source>
</evidence>
<keyword evidence="2" id="KW-1185">Reference proteome</keyword>
<dbReference type="NCBIfam" id="TIGR04256">
    <property type="entry name" value="GxxExxY"/>
    <property type="match status" value="1"/>
</dbReference>
<sequence>MTKEEQDKITHTVIGSAMEVHSILGNGFQEVVYQRALSYEMNLRNIEHQREFEMPLFYKGQDVGGRRVDFFVCSEISVEIKAIIKLEDVHLAQAMNYLEAYNLQTGLLINFGSKSLEFKRLFNKNRKVPAWVVLKCYDWAIEQREQGNCVISGFHSQIEKDVLHYLLKGKQPIILALARGLKEKLEPGFAKPLEQGRLLIITPFDKSVKRVSIQNAQTRNQLMTELADQIIIGYASPGGQLEELLNLCCKPISQITNFVVN</sequence>
<dbReference type="Pfam" id="PF13366">
    <property type="entry name" value="PDDEXK_3"/>
    <property type="match status" value="1"/>
</dbReference>
<dbReference type="InterPro" id="IPR026350">
    <property type="entry name" value="GxxExxY"/>
</dbReference>